<dbReference type="RefSeq" id="WP_265582793.1">
    <property type="nucleotide sequence ID" value="NZ_CP085954.1"/>
</dbReference>
<dbReference type="EMBL" id="LR131273">
    <property type="protein sequence ID" value="VDR40193.1"/>
    <property type="molecule type" value="Genomic_DNA"/>
</dbReference>
<proteinExistence type="predicted"/>
<organism evidence="1 2">
    <name type="scientific">Tsukamurella paurometabola</name>
    <name type="common">Corynebacterium paurometabolum</name>
    <dbReference type="NCBI Taxonomy" id="2061"/>
    <lineage>
        <taxon>Bacteria</taxon>
        <taxon>Bacillati</taxon>
        <taxon>Actinomycetota</taxon>
        <taxon>Actinomycetes</taxon>
        <taxon>Mycobacteriales</taxon>
        <taxon>Tsukamurellaceae</taxon>
        <taxon>Tsukamurella</taxon>
    </lineage>
</organism>
<name>A0A3P8MEH2_TSUPA</name>
<accession>A0A3P8MEH2</accession>
<dbReference type="AlphaFoldDB" id="A0A3P8MEH2"/>
<protein>
    <submittedName>
        <fullName evidence="1">Uncharacterized protein</fullName>
    </submittedName>
</protein>
<reference evidence="1 2" key="1">
    <citation type="submission" date="2018-12" db="EMBL/GenBank/DDBJ databases">
        <authorList>
            <consortium name="Pathogen Informatics"/>
        </authorList>
    </citation>
    <scope>NUCLEOTIDE SEQUENCE [LARGE SCALE GENOMIC DNA]</scope>
    <source>
        <strain evidence="1 2">NCTC10741</strain>
    </source>
</reference>
<evidence type="ECO:0000313" key="1">
    <source>
        <dbReference type="EMBL" id="VDR40193.1"/>
    </source>
</evidence>
<sequence length="44" mass="4612">MALIALVFVLGIVSGIAATIAALVAYILWTARDLPDNIEPSAKE</sequence>
<gene>
    <name evidence="1" type="ORF">NCTC10741_03349</name>
</gene>
<dbReference type="Proteomes" id="UP000271626">
    <property type="component" value="Chromosome"/>
</dbReference>
<evidence type="ECO:0000313" key="2">
    <source>
        <dbReference type="Proteomes" id="UP000271626"/>
    </source>
</evidence>